<sequence>MNDALGALITLNGWANGQAGAGNTHPVSMPDFTIAYEQKDITADIKPYLLTISYTDFLGGQSDELQVDFEDVDGRWLRAWYPEQGDSLSLSLGDQFTGLVKLGSFEIAEIEYSHAPSVISIKALSTGITRANRTLQPKAYEKTTLAKLVRLIAQRLKLSVSGTVADIAIERVTQYQERDVEFLARLAREYGHTFKIVDKTLVFHANAELAKTEPVALLLPQDITRLRLRDLIKGVPDEAVVTGYDAKTKQTRQTRRKAKPVRGDAKHKPTDTLKIVANRGESDQQLAARADAALADAQQSQIAGSIELVGNAKLVAGQIVQLAGYGKLSGKYLVKQARHEIRRSGGYTLSLDVKMIEYVADEPPQATQQEPSNAAIP</sequence>
<feature type="compositionally biased region" description="Basic residues" evidence="1">
    <location>
        <begin position="249"/>
        <end position="260"/>
    </location>
</feature>
<gene>
    <name evidence="2" type="ORF">JQU52_10075</name>
</gene>
<keyword evidence="3" id="KW-1185">Reference proteome</keyword>
<name>A0A892ZDQ1_9NEIS</name>
<evidence type="ECO:0000313" key="2">
    <source>
        <dbReference type="EMBL" id="QRQ81072.1"/>
    </source>
</evidence>
<dbReference type="Proteomes" id="UP000653156">
    <property type="component" value="Chromosome"/>
</dbReference>
<evidence type="ECO:0008006" key="4">
    <source>
        <dbReference type="Google" id="ProtNLM"/>
    </source>
</evidence>
<dbReference type="AlphaFoldDB" id="A0A892ZDQ1"/>
<dbReference type="EMBL" id="CP069798">
    <property type="protein sequence ID" value="QRQ81072.1"/>
    <property type="molecule type" value="Genomic_DNA"/>
</dbReference>
<dbReference type="PANTHER" id="PTHR35862:SF1">
    <property type="entry name" value="FELS-2 PROPHAGE PROTEIN"/>
    <property type="match status" value="1"/>
</dbReference>
<feature type="region of interest" description="Disordered" evidence="1">
    <location>
        <begin position="247"/>
        <end position="268"/>
    </location>
</feature>
<dbReference type="PANTHER" id="PTHR35862">
    <property type="entry name" value="FELS-2 PROPHAGE PROTEIN"/>
    <property type="match status" value="1"/>
</dbReference>
<evidence type="ECO:0000313" key="3">
    <source>
        <dbReference type="Proteomes" id="UP000653156"/>
    </source>
</evidence>
<accession>A0A892ZDQ1</accession>
<dbReference type="InterPro" id="IPR052726">
    <property type="entry name" value="Phage_Baseplate_Hub"/>
</dbReference>
<dbReference type="KEGG" id="ptes:JQU52_10075"/>
<dbReference type="SUPFAM" id="SSF69279">
    <property type="entry name" value="Phage tail proteins"/>
    <property type="match status" value="1"/>
</dbReference>
<dbReference type="Pfam" id="PF05954">
    <property type="entry name" value="Phage_GPD"/>
    <property type="match status" value="1"/>
</dbReference>
<dbReference type="RefSeq" id="WP_407947594.1">
    <property type="nucleotide sequence ID" value="NZ_CP069798.1"/>
</dbReference>
<evidence type="ECO:0000256" key="1">
    <source>
        <dbReference type="SAM" id="MobiDB-lite"/>
    </source>
</evidence>
<organism evidence="2 3">
    <name type="scientific">Paralysiella testudinis</name>
    <dbReference type="NCBI Taxonomy" id="2809020"/>
    <lineage>
        <taxon>Bacteria</taxon>
        <taxon>Pseudomonadati</taxon>
        <taxon>Pseudomonadota</taxon>
        <taxon>Betaproteobacteria</taxon>
        <taxon>Neisseriales</taxon>
        <taxon>Neisseriaceae</taxon>
        <taxon>Paralysiella</taxon>
    </lineage>
</organism>
<reference evidence="2" key="1">
    <citation type="submission" date="2021-02" db="EMBL/GenBank/DDBJ databases">
        <title>Neisseriaceae sp. 26B isolated from the cloaca of a Common Toad-headed Turtle (Mesoclemmys nasuta).</title>
        <authorList>
            <person name="Spergser J."/>
            <person name="Busse H.-J."/>
        </authorList>
    </citation>
    <scope>NUCLEOTIDE SEQUENCE</scope>
    <source>
        <strain evidence="2">26B</strain>
    </source>
</reference>
<proteinExistence type="predicted"/>
<protein>
    <recommendedName>
        <fullName evidence="4">Phage protein D</fullName>
    </recommendedName>
</protein>